<feature type="compositionally biased region" description="Low complexity" evidence="2">
    <location>
        <begin position="217"/>
        <end position="230"/>
    </location>
</feature>
<feature type="region of interest" description="Disordered" evidence="2">
    <location>
        <begin position="207"/>
        <end position="248"/>
    </location>
</feature>
<protein>
    <submittedName>
        <fullName evidence="4">Macrophage killing protein with similarity to conjugation protein</fullName>
    </submittedName>
</protein>
<name>A0A0Q9YZ04_9GAMM</name>
<reference evidence="4" key="1">
    <citation type="submission" date="2015-09" db="EMBL/GenBank/DDBJ databases">
        <title>Draft Genome Sequences of Two Novel Amoeba-resistant Intranuclear Bacteria, Candidatus Berkiella cookevillensis and Candidatus Berkiella aquae.</title>
        <authorList>
            <person name="Mehari Y.T."/>
            <person name="Arivett B.A."/>
            <person name="Farone A.L."/>
            <person name="Gunderson J.H."/>
            <person name="Farone M.B."/>
        </authorList>
    </citation>
    <scope>NUCLEOTIDE SEQUENCE [LARGE SCALE GENOMIC DNA]</scope>
    <source>
        <strain evidence="4">HT99</strain>
    </source>
</reference>
<feature type="coiled-coil region" evidence="1">
    <location>
        <begin position="31"/>
        <end position="58"/>
    </location>
</feature>
<accession>A0A0Q9YZ04</accession>
<comment type="caution">
    <text evidence="4">The sequence shown here is derived from an EMBL/GenBank/DDBJ whole genome shotgun (WGS) entry which is preliminary data.</text>
</comment>
<gene>
    <name evidence="4" type="ORF">HT99x_01608</name>
</gene>
<proteinExistence type="predicted"/>
<dbReference type="AlphaFoldDB" id="A0A0Q9YZ04"/>
<keyword evidence="1" id="KW-0175">Coiled coil</keyword>
<sequence>MRKLVTLLGMACVMGIPCVQAVTPPDAPPDIREMDRTLKKVVERLDQLEKDVNTIKQVGKFQDLPISQAMLAPNEILSWSTESVLEICNYDYLNYQYVLKKIRPLFTAAGYDSYLKALEDSKNLELVKSKKLFVSAVPTSEPFVSKEGVNEEGVYKWEVQVPVMVTYKSATQLVQQQVNMSLDVVRVTLGESKAGIAIHSITANVTSTQAPAEGTKPEAAPSAPAQPSVPTVEPPSTGLVPPPTVSKP</sequence>
<evidence type="ECO:0000256" key="3">
    <source>
        <dbReference type="SAM" id="SignalP"/>
    </source>
</evidence>
<organism evidence="4">
    <name type="scientific">Candidatus Berkiella aquae</name>
    <dbReference type="NCBI Taxonomy" id="295108"/>
    <lineage>
        <taxon>Bacteria</taxon>
        <taxon>Pseudomonadati</taxon>
        <taxon>Pseudomonadota</taxon>
        <taxon>Gammaproteobacteria</taxon>
        <taxon>Candidatus Berkiellales</taxon>
        <taxon>Candidatus Berkiellaceae</taxon>
        <taxon>Candidatus Berkiella</taxon>
    </lineage>
</organism>
<dbReference type="RefSeq" id="WP_075066232.1">
    <property type="nucleotide sequence ID" value="NZ_LKAJ02000001.1"/>
</dbReference>
<evidence type="ECO:0000313" key="4">
    <source>
        <dbReference type="EMBL" id="KRG21432.1"/>
    </source>
</evidence>
<feature type="chain" id="PRO_5006388954" evidence="3">
    <location>
        <begin position="22"/>
        <end position="248"/>
    </location>
</feature>
<dbReference type="OrthoDB" id="6367129at2"/>
<dbReference type="Pfam" id="PF11393">
    <property type="entry name" value="T4BSS_DotI_IcmL"/>
    <property type="match status" value="1"/>
</dbReference>
<keyword evidence="3" id="KW-0732">Signal</keyword>
<dbReference type="InterPro" id="IPR021055">
    <property type="entry name" value="T4BSS_IcmL/DotI"/>
</dbReference>
<evidence type="ECO:0000256" key="2">
    <source>
        <dbReference type="SAM" id="MobiDB-lite"/>
    </source>
</evidence>
<dbReference type="EMBL" id="LKAJ01000005">
    <property type="protein sequence ID" value="KRG21432.1"/>
    <property type="molecule type" value="Genomic_DNA"/>
</dbReference>
<evidence type="ECO:0000256" key="1">
    <source>
        <dbReference type="SAM" id="Coils"/>
    </source>
</evidence>
<feature type="signal peptide" evidence="3">
    <location>
        <begin position="1"/>
        <end position="21"/>
    </location>
</feature>
<dbReference type="CDD" id="cd16385">
    <property type="entry name" value="IcmL"/>
    <property type="match status" value="1"/>
</dbReference>